<gene>
    <name evidence="2" type="ORF">NC653_035402</name>
</gene>
<accession>A0AAD6LPY0</accession>
<feature type="transmembrane region" description="Helical" evidence="1">
    <location>
        <begin position="6"/>
        <end position="23"/>
    </location>
</feature>
<keyword evidence="1" id="KW-0812">Transmembrane</keyword>
<comment type="caution">
    <text evidence="2">The sequence shown here is derived from an EMBL/GenBank/DDBJ whole genome shotgun (WGS) entry which is preliminary data.</text>
</comment>
<protein>
    <submittedName>
        <fullName evidence="2">Uncharacterized protein</fullName>
    </submittedName>
</protein>
<dbReference type="AlphaFoldDB" id="A0AAD6LPY0"/>
<dbReference type="Proteomes" id="UP001164929">
    <property type="component" value="Chromosome 15"/>
</dbReference>
<keyword evidence="3" id="KW-1185">Reference proteome</keyword>
<keyword evidence="1" id="KW-0472">Membrane</keyword>
<evidence type="ECO:0000313" key="2">
    <source>
        <dbReference type="EMBL" id="KAJ6971115.1"/>
    </source>
</evidence>
<evidence type="ECO:0000313" key="3">
    <source>
        <dbReference type="Proteomes" id="UP001164929"/>
    </source>
</evidence>
<keyword evidence="1" id="KW-1133">Transmembrane helix</keyword>
<evidence type="ECO:0000256" key="1">
    <source>
        <dbReference type="SAM" id="Phobius"/>
    </source>
</evidence>
<sequence length="57" mass="6604">MERKVFLVMFLCLFLDMKLLLWMKLSTSRIHLMISTKPGRLGACSINCLMDMTSTMC</sequence>
<organism evidence="2 3">
    <name type="scientific">Populus alba x Populus x berolinensis</name>
    <dbReference type="NCBI Taxonomy" id="444605"/>
    <lineage>
        <taxon>Eukaryota</taxon>
        <taxon>Viridiplantae</taxon>
        <taxon>Streptophyta</taxon>
        <taxon>Embryophyta</taxon>
        <taxon>Tracheophyta</taxon>
        <taxon>Spermatophyta</taxon>
        <taxon>Magnoliopsida</taxon>
        <taxon>eudicotyledons</taxon>
        <taxon>Gunneridae</taxon>
        <taxon>Pentapetalae</taxon>
        <taxon>rosids</taxon>
        <taxon>fabids</taxon>
        <taxon>Malpighiales</taxon>
        <taxon>Salicaceae</taxon>
        <taxon>Saliceae</taxon>
        <taxon>Populus</taxon>
    </lineage>
</organism>
<proteinExistence type="predicted"/>
<dbReference type="EMBL" id="JAQIZT010000015">
    <property type="protein sequence ID" value="KAJ6971115.1"/>
    <property type="molecule type" value="Genomic_DNA"/>
</dbReference>
<name>A0AAD6LPY0_9ROSI</name>
<reference evidence="2" key="1">
    <citation type="journal article" date="2023" name="Mol. Ecol. Resour.">
        <title>Chromosome-level genome assembly of a triploid poplar Populus alba 'Berolinensis'.</title>
        <authorList>
            <person name="Chen S."/>
            <person name="Yu Y."/>
            <person name="Wang X."/>
            <person name="Wang S."/>
            <person name="Zhang T."/>
            <person name="Zhou Y."/>
            <person name="He R."/>
            <person name="Meng N."/>
            <person name="Wang Y."/>
            <person name="Liu W."/>
            <person name="Liu Z."/>
            <person name="Liu J."/>
            <person name="Guo Q."/>
            <person name="Huang H."/>
            <person name="Sederoff R.R."/>
            <person name="Wang G."/>
            <person name="Qu G."/>
            <person name="Chen S."/>
        </authorList>
    </citation>
    <scope>NUCLEOTIDE SEQUENCE</scope>
    <source>
        <strain evidence="2">SC-2020</strain>
    </source>
</reference>